<feature type="domain" description="PAC" evidence="14">
    <location>
        <begin position="304"/>
        <end position="357"/>
    </location>
</feature>
<feature type="transmembrane region" description="Helical" evidence="13">
    <location>
        <begin position="172"/>
        <end position="196"/>
    </location>
</feature>
<evidence type="ECO:0000256" key="5">
    <source>
        <dbReference type="ARBA" id="ARBA00022630"/>
    </source>
</evidence>
<dbReference type="Gene3D" id="2.10.70.100">
    <property type="match status" value="1"/>
</dbReference>
<dbReference type="NCBIfam" id="TIGR00229">
    <property type="entry name" value="sensory_box"/>
    <property type="match status" value="1"/>
</dbReference>
<evidence type="ECO:0000256" key="3">
    <source>
        <dbReference type="ARBA" id="ARBA00021740"/>
    </source>
</evidence>
<dbReference type="GO" id="GO:0005524">
    <property type="term" value="F:ATP binding"/>
    <property type="evidence" value="ECO:0007669"/>
    <property type="project" value="UniProtKB-KW"/>
</dbReference>
<comment type="catalytic activity">
    <reaction evidence="1">
        <text>ATP + protein L-histidine = ADP + protein N-phospho-L-histidine.</text>
        <dbReference type="EC" id="2.7.13.3"/>
    </reaction>
</comment>
<dbReference type="InterPro" id="IPR005330">
    <property type="entry name" value="MHYT_dom"/>
</dbReference>
<evidence type="ECO:0000313" key="16">
    <source>
        <dbReference type="EMBL" id="SDO48972.1"/>
    </source>
</evidence>
<dbReference type="PANTHER" id="PTHR41523:SF8">
    <property type="entry name" value="ETHYLENE RESPONSE SENSOR PROTEIN"/>
    <property type="match status" value="1"/>
</dbReference>
<dbReference type="SUPFAM" id="SSF55874">
    <property type="entry name" value="ATPase domain of HSP90 chaperone/DNA topoisomerase II/histidine kinase"/>
    <property type="match status" value="1"/>
</dbReference>
<dbReference type="InterPro" id="IPR000014">
    <property type="entry name" value="PAS"/>
</dbReference>
<accession>A0A1H0JZQ1</accession>
<gene>
    <name evidence="16" type="ORF">SAMN05192530_10717</name>
</gene>
<feature type="transmembrane region" description="Helical" evidence="13">
    <location>
        <begin position="208"/>
        <end position="232"/>
    </location>
</feature>
<keyword evidence="7" id="KW-0808">Transferase</keyword>
<dbReference type="InterPro" id="IPR036890">
    <property type="entry name" value="HATPase_C_sf"/>
</dbReference>
<keyword evidence="11" id="KW-0067">ATP-binding</keyword>
<evidence type="ECO:0000256" key="13">
    <source>
        <dbReference type="PROSITE-ProRule" id="PRU00244"/>
    </source>
</evidence>
<keyword evidence="12" id="KW-0843">Virulence</keyword>
<evidence type="ECO:0000256" key="9">
    <source>
        <dbReference type="ARBA" id="ARBA00022741"/>
    </source>
</evidence>
<keyword evidence="4" id="KW-0597">Phosphoprotein</keyword>
<reference evidence="16 17" key="1">
    <citation type="submission" date="2016-10" db="EMBL/GenBank/DDBJ databases">
        <authorList>
            <person name="de Groot N.N."/>
        </authorList>
    </citation>
    <scope>NUCLEOTIDE SEQUENCE [LARGE SCALE GENOMIC DNA]</scope>
    <source>
        <strain evidence="17">L7-484,KACC 16230,DSM 25025</strain>
    </source>
</reference>
<feature type="transmembrane region" description="Helical" evidence="13">
    <location>
        <begin position="6"/>
        <end position="29"/>
    </location>
</feature>
<keyword evidence="13" id="KW-0812">Transmembrane</keyword>
<evidence type="ECO:0000313" key="17">
    <source>
        <dbReference type="Proteomes" id="UP000198793"/>
    </source>
</evidence>
<keyword evidence="5" id="KW-0285">Flavoprotein</keyword>
<evidence type="ECO:0000256" key="7">
    <source>
        <dbReference type="ARBA" id="ARBA00022679"/>
    </source>
</evidence>
<dbReference type="PROSITE" id="PS50113">
    <property type="entry name" value="PAC"/>
    <property type="match status" value="1"/>
</dbReference>
<evidence type="ECO:0000256" key="12">
    <source>
        <dbReference type="ARBA" id="ARBA00023026"/>
    </source>
</evidence>
<evidence type="ECO:0000256" key="8">
    <source>
        <dbReference type="ARBA" id="ARBA00022737"/>
    </source>
</evidence>
<dbReference type="Gene3D" id="3.30.450.20">
    <property type="entry name" value="PAS domain"/>
    <property type="match status" value="1"/>
</dbReference>
<dbReference type="EMBL" id="FNIT01000007">
    <property type="protein sequence ID" value="SDO48972.1"/>
    <property type="molecule type" value="Genomic_DNA"/>
</dbReference>
<name>A0A1H0JZQ1_9HYPH</name>
<evidence type="ECO:0000259" key="14">
    <source>
        <dbReference type="PROSITE" id="PS50113"/>
    </source>
</evidence>
<evidence type="ECO:0000256" key="2">
    <source>
        <dbReference type="ARBA" id="ARBA00012438"/>
    </source>
</evidence>
<evidence type="ECO:0000256" key="4">
    <source>
        <dbReference type="ARBA" id="ARBA00022553"/>
    </source>
</evidence>
<dbReference type="SUPFAM" id="SSF55785">
    <property type="entry name" value="PYP-like sensor domain (PAS domain)"/>
    <property type="match status" value="1"/>
</dbReference>
<dbReference type="Pfam" id="PF07536">
    <property type="entry name" value="HWE_HK"/>
    <property type="match status" value="1"/>
</dbReference>
<feature type="transmembrane region" description="Helical" evidence="13">
    <location>
        <begin position="105"/>
        <end position="129"/>
    </location>
</feature>
<sequence length="558" mass="59139">MFHGHHDLVFLGLSLAVAMLGAWTALDLFRRVEGKAGRERGIWLGSAACAMGLGIWSMHFVAMLGFDPGAPVSYDPALTLLSLVLAVGATAVAFVVAASDRAGRAPLVAAGTLMGIGICLMHYVGMAALETAVPMGYDMPLVALSLLIAIVAATAALFVARGEKGTATRIAATVALGLAVVGMHYTAMAALSLMPVGGHAMGAGAAPAYPLAFGVAGTTILILFLALMASLYDQRANILAALEAGGVGYWELDLRNCHLHISPKGKALYGLAADERLSYAEALNRIAPGSRAERERELAQAIATGADYDVEYPLLDGGRWVNARGRTMADGNGRATRMVGVVIDVTERRRALERIVVSERRQRLLVDELNHRVKNTLSTIQSLSRHMASGAPSVASFHRDLEGRILALSSTHNVLTQRGWEGADLAEILTGTLASHPPERVVLGGGSVTLDTREALAIGMVFHEMATNAARHGALAGPEGRIEVRWRLEQGADGEALHLDWHELGLASETPAPREPGLGLRIIGRSIEGELGGEARMERHPGGIRWRLRIPVRARATA</sequence>
<dbReference type="Proteomes" id="UP000198793">
    <property type="component" value="Unassembled WGS sequence"/>
</dbReference>
<dbReference type="Gene3D" id="3.30.565.10">
    <property type="entry name" value="Histidine kinase-like ATPase, C-terminal domain"/>
    <property type="match status" value="1"/>
</dbReference>
<dbReference type="SMART" id="SM00911">
    <property type="entry name" value="HWE_HK"/>
    <property type="match status" value="1"/>
</dbReference>
<dbReference type="GO" id="GO:0016020">
    <property type="term" value="C:membrane"/>
    <property type="evidence" value="ECO:0007669"/>
    <property type="project" value="UniProtKB-UniRule"/>
</dbReference>
<dbReference type="InterPro" id="IPR013655">
    <property type="entry name" value="PAS_fold_3"/>
</dbReference>
<keyword evidence="13" id="KW-0472">Membrane</keyword>
<evidence type="ECO:0000256" key="6">
    <source>
        <dbReference type="ARBA" id="ARBA00022643"/>
    </source>
</evidence>
<evidence type="ECO:0000259" key="15">
    <source>
        <dbReference type="PROSITE" id="PS50924"/>
    </source>
</evidence>
<keyword evidence="8" id="KW-0677">Repeat</keyword>
<dbReference type="EC" id="2.7.13.3" evidence="2"/>
<feature type="transmembrane region" description="Helical" evidence="13">
    <location>
        <begin position="41"/>
        <end position="66"/>
    </location>
</feature>
<dbReference type="STRING" id="1166073.SAMN05192530_10717"/>
<dbReference type="InterPro" id="IPR035965">
    <property type="entry name" value="PAS-like_dom_sf"/>
</dbReference>
<feature type="transmembrane region" description="Helical" evidence="13">
    <location>
        <begin position="141"/>
        <end position="160"/>
    </location>
</feature>
<proteinExistence type="predicted"/>
<evidence type="ECO:0000256" key="1">
    <source>
        <dbReference type="ARBA" id="ARBA00000085"/>
    </source>
</evidence>
<dbReference type="AlphaFoldDB" id="A0A1H0JZQ1"/>
<keyword evidence="6" id="KW-0288">FMN</keyword>
<dbReference type="PROSITE" id="PS50924">
    <property type="entry name" value="MHYT"/>
    <property type="match status" value="1"/>
</dbReference>
<dbReference type="RefSeq" id="WP_090674909.1">
    <property type="nucleotide sequence ID" value="NZ_FNIT01000007.1"/>
</dbReference>
<dbReference type="PANTHER" id="PTHR41523">
    <property type="entry name" value="TWO-COMPONENT SYSTEM SENSOR PROTEIN"/>
    <property type="match status" value="1"/>
</dbReference>
<keyword evidence="9" id="KW-0547">Nucleotide-binding</keyword>
<dbReference type="InterPro" id="IPR011102">
    <property type="entry name" value="Sig_transdc_His_kinase_HWE"/>
</dbReference>
<dbReference type="Pfam" id="PF08447">
    <property type="entry name" value="PAS_3"/>
    <property type="match status" value="1"/>
</dbReference>
<evidence type="ECO:0000256" key="11">
    <source>
        <dbReference type="ARBA" id="ARBA00022840"/>
    </source>
</evidence>
<dbReference type="GO" id="GO:0004673">
    <property type="term" value="F:protein histidine kinase activity"/>
    <property type="evidence" value="ECO:0007669"/>
    <property type="project" value="UniProtKB-EC"/>
</dbReference>
<evidence type="ECO:0000256" key="10">
    <source>
        <dbReference type="ARBA" id="ARBA00022777"/>
    </source>
</evidence>
<dbReference type="InterPro" id="IPR000700">
    <property type="entry name" value="PAS-assoc_C"/>
</dbReference>
<dbReference type="Pfam" id="PF03707">
    <property type="entry name" value="MHYT"/>
    <property type="match status" value="2"/>
</dbReference>
<protein>
    <recommendedName>
        <fullName evidence="3">Blue-light-activated histidine kinase</fullName>
        <ecNumber evidence="2">2.7.13.3</ecNumber>
    </recommendedName>
</protein>
<organism evidence="16 17">
    <name type="scientific">Aureimonas jatrophae</name>
    <dbReference type="NCBI Taxonomy" id="1166073"/>
    <lineage>
        <taxon>Bacteria</taxon>
        <taxon>Pseudomonadati</taxon>
        <taxon>Pseudomonadota</taxon>
        <taxon>Alphaproteobacteria</taxon>
        <taxon>Hyphomicrobiales</taxon>
        <taxon>Aurantimonadaceae</taxon>
        <taxon>Aureimonas</taxon>
    </lineage>
</organism>
<keyword evidence="17" id="KW-1185">Reference proteome</keyword>
<feature type="transmembrane region" description="Helical" evidence="13">
    <location>
        <begin position="78"/>
        <end position="98"/>
    </location>
</feature>
<feature type="domain" description="MHYT" evidence="15">
    <location>
        <begin position="6"/>
        <end position="194"/>
    </location>
</feature>
<keyword evidence="13" id="KW-1133">Transmembrane helix</keyword>
<keyword evidence="10" id="KW-0418">Kinase</keyword>
<dbReference type="OrthoDB" id="7991996at2"/>